<dbReference type="EMBL" id="JADEXG010000005">
    <property type="protein sequence ID" value="MBE9076328.1"/>
    <property type="molecule type" value="Genomic_DNA"/>
</dbReference>
<dbReference type="CDD" id="cd00761">
    <property type="entry name" value="Glyco_tranf_GTA_type"/>
    <property type="match status" value="1"/>
</dbReference>
<dbReference type="Gene3D" id="3.90.550.10">
    <property type="entry name" value="Spore Coat Polysaccharide Biosynthesis Protein SpsA, Chain A"/>
    <property type="match status" value="1"/>
</dbReference>
<feature type="domain" description="Glycosyltransferase 2-like" evidence="5">
    <location>
        <begin position="11"/>
        <end position="145"/>
    </location>
</feature>
<dbReference type="AlphaFoldDB" id="A0A8J7DBF1"/>
<proteinExistence type="inferred from homology"/>
<comment type="pathway">
    <text evidence="1">Cell wall biogenesis; cell wall polysaccharide biosynthesis.</text>
</comment>
<dbReference type="RefSeq" id="WP_193904994.1">
    <property type="nucleotide sequence ID" value="NZ_JADEXG010000005.1"/>
</dbReference>
<dbReference type="GO" id="GO:0016757">
    <property type="term" value="F:glycosyltransferase activity"/>
    <property type="evidence" value="ECO:0007669"/>
    <property type="project" value="UniProtKB-KW"/>
</dbReference>
<accession>A0A8J7DBF1</accession>
<dbReference type="Pfam" id="PF00535">
    <property type="entry name" value="Glycos_transf_2"/>
    <property type="match status" value="1"/>
</dbReference>
<evidence type="ECO:0000259" key="5">
    <source>
        <dbReference type="Pfam" id="PF00535"/>
    </source>
</evidence>
<dbReference type="SUPFAM" id="SSF53448">
    <property type="entry name" value="Nucleotide-diphospho-sugar transferases"/>
    <property type="match status" value="1"/>
</dbReference>
<evidence type="ECO:0000313" key="7">
    <source>
        <dbReference type="Proteomes" id="UP000636505"/>
    </source>
</evidence>
<dbReference type="PANTHER" id="PTHR43179">
    <property type="entry name" value="RHAMNOSYLTRANSFERASE WBBL"/>
    <property type="match status" value="1"/>
</dbReference>
<evidence type="ECO:0000256" key="1">
    <source>
        <dbReference type="ARBA" id="ARBA00004776"/>
    </source>
</evidence>
<evidence type="ECO:0000256" key="2">
    <source>
        <dbReference type="ARBA" id="ARBA00006739"/>
    </source>
</evidence>
<evidence type="ECO:0000256" key="4">
    <source>
        <dbReference type="ARBA" id="ARBA00022679"/>
    </source>
</evidence>
<name>A0A8J7DBF1_9CYAN</name>
<sequence length="305" mass="34891">MHITSSALIAVIVPVYNDPKRLRICLEALDKQTLSKERYEILVVDNNSSQSIEDVVKNFRQAVLCHEKRPGSYSARNKGISLTKARLLAFTDSDCVPESDWLEKGLHYLLSAPNCGFVAGGIDFFFNKPNKPNPIELYDSLFYLQQKIYVEEQGWGATANLFTHKHIFEKVGFFNANLKSGGDAEWGRRVTAAGYTAVYAEDCCVFHPARSSLKELRKKIRRTLGGVLDIDCISQNDQILEAFSRKGNLLSHLRPPLRSSFRKSFQNQSLHSQHQKIIIFMMVFFLHYLKAFEVYQLQSEKLTFR</sequence>
<evidence type="ECO:0000313" key="6">
    <source>
        <dbReference type="EMBL" id="MBE9076328.1"/>
    </source>
</evidence>
<keyword evidence="7" id="KW-1185">Reference proteome</keyword>
<organism evidence="6 7">
    <name type="scientific">Vasconcelosia minhoensis LEGE 07310</name>
    <dbReference type="NCBI Taxonomy" id="915328"/>
    <lineage>
        <taxon>Bacteria</taxon>
        <taxon>Bacillati</taxon>
        <taxon>Cyanobacteriota</taxon>
        <taxon>Cyanophyceae</taxon>
        <taxon>Nodosilineales</taxon>
        <taxon>Cymatolegaceae</taxon>
        <taxon>Vasconcelosia</taxon>
        <taxon>Vasconcelosia minhoensis</taxon>
    </lineage>
</organism>
<dbReference type="InterPro" id="IPR029044">
    <property type="entry name" value="Nucleotide-diphossugar_trans"/>
</dbReference>
<dbReference type="PANTHER" id="PTHR43179:SF12">
    <property type="entry name" value="GALACTOFURANOSYLTRANSFERASE GLFT2"/>
    <property type="match status" value="1"/>
</dbReference>
<gene>
    <name evidence="6" type="ORF">IQ241_03285</name>
</gene>
<evidence type="ECO:0000256" key="3">
    <source>
        <dbReference type="ARBA" id="ARBA00022676"/>
    </source>
</evidence>
<keyword evidence="4" id="KW-0808">Transferase</keyword>
<reference evidence="6" key="1">
    <citation type="submission" date="2020-10" db="EMBL/GenBank/DDBJ databases">
        <authorList>
            <person name="Castelo-Branco R."/>
            <person name="Eusebio N."/>
            <person name="Adriana R."/>
            <person name="Vieira A."/>
            <person name="Brugerolle De Fraissinette N."/>
            <person name="Rezende De Castro R."/>
            <person name="Schneider M.P."/>
            <person name="Vasconcelos V."/>
            <person name="Leao P.N."/>
        </authorList>
    </citation>
    <scope>NUCLEOTIDE SEQUENCE</scope>
    <source>
        <strain evidence="6">LEGE 07310</strain>
    </source>
</reference>
<dbReference type="Proteomes" id="UP000636505">
    <property type="component" value="Unassembled WGS sequence"/>
</dbReference>
<keyword evidence="3" id="KW-0328">Glycosyltransferase</keyword>
<comment type="similarity">
    <text evidence="2">Belongs to the glycosyltransferase 2 family.</text>
</comment>
<dbReference type="InterPro" id="IPR001173">
    <property type="entry name" value="Glyco_trans_2-like"/>
</dbReference>
<comment type="caution">
    <text evidence="6">The sequence shown here is derived from an EMBL/GenBank/DDBJ whole genome shotgun (WGS) entry which is preliminary data.</text>
</comment>
<protein>
    <submittedName>
        <fullName evidence="6">Glycosyltransferase family 2 protein</fullName>
    </submittedName>
</protein>